<dbReference type="PANTHER" id="PTHR46481:SF10">
    <property type="entry name" value="ZINC FINGER BED DOMAIN-CONTAINING PROTEIN 39"/>
    <property type="match status" value="1"/>
</dbReference>
<evidence type="ECO:0008006" key="8">
    <source>
        <dbReference type="Google" id="ProtNLM"/>
    </source>
</evidence>
<keyword evidence="7" id="KW-1185">Reference proteome</keyword>
<evidence type="ECO:0000313" key="7">
    <source>
        <dbReference type="Proteomes" id="UP001159363"/>
    </source>
</evidence>
<dbReference type="SUPFAM" id="SSF53098">
    <property type="entry name" value="Ribonuclease H-like"/>
    <property type="match status" value="1"/>
</dbReference>
<evidence type="ECO:0000256" key="3">
    <source>
        <dbReference type="ARBA" id="ARBA00022771"/>
    </source>
</evidence>
<keyword evidence="4" id="KW-0862">Zinc</keyword>
<proteinExistence type="predicted"/>
<gene>
    <name evidence="6" type="ORF">PR048_011142</name>
</gene>
<keyword evidence="2" id="KW-0479">Metal-binding</keyword>
<comment type="caution">
    <text evidence="6">The sequence shown here is derived from an EMBL/GenBank/DDBJ whole genome shotgun (WGS) entry which is preliminary data.</text>
</comment>
<organism evidence="6 7">
    <name type="scientific">Dryococelus australis</name>
    <dbReference type="NCBI Taxonomy" id="614101"/>
    <lineage>
        <taxon>Eukaryota</taxon>
        <taxon>Metazoa</taxon>
        <taxon>Ecdysozoa</taxon>
        <taxon>Arthropoda</taxon>
        <taxon>Hexapoda</taxon>
        <taxon>Insecta</taxon>
        <taxon>Pterygota</taxon>
        <taxon>Neoptera</taxon>
        <taxon>Polyneoptera</taxon>
        <taxon>Phasmatodea</taxon>
        <taxon>Verophasmatodea</taxon>
        <taxon>Anareolatae</taxon>
        <taxon>Phasmatidae</taxon>
        <taxon>Eurycanthinae</taxon>
        <taxon>Dryococelus</taxon>
    </lineage>
</organism>
<evidence type="ECO:0000256" key="2">
    <source>
        <dbReference type="ARBA" id="ARBA00022723"/>
    </source>
</evidence>
<dbReference type="EMBL" id="JARBHB010000004">
    <property type="protein sequence ID" value="KAJ8884946.1"/>
    <property type="molecule type" value="Genomic_DNA"/>
</dbReference>
<accession>A0ABQ9HLH0</accession>
<keyword evidence="3" id="KW-0863">Zinc-finger</keyword>
<sequence>MIALDFQPYSIVEDQGFRSLIATLEPKYVLPSRKQFPAKIIPELYRKECSVKVFLVTDNARNISAAFHEKPVTHLTCAAHTLQLVINDAVRENNVEPVLKKCKVLVGHYRHSTSAREQLQACKVRLNLRTHKLKQMVETRWNSVSNA</sequence>
<evidence type="ECO:0000256" key="1">
    <source>
        <dbReference type="ARBA" id="ARBA00004123"/>
    </source>
</evidence>
<evidence type="ECO:0000313" key="6">
    <source>
        <dbReference type="EMBL" id="KAJ8884946.1"/>
    </source>
</evidence>
<keyword evidence="5" id="KW-0539">Nucleus</keyword>
<reference evidence="6 7" key="1">
    <citation type="submission" date="2023-02" db="EMBL/GenBank/DDBJ databases">
        <title>LHISI_Scaffold_Assembly.</title>
        <authorList>
            <person name="Stuart O.P."/>
            <person name="Cleave R."/>
            <person name="Magrath M.J.L."/>
            <person name="Mikheyev A.S."/>
        </authorList>
    </citation>
    <scope>NUCLEOTIDE SEQUENCE [LARGE SCALE GENOMIC DNA]</scope>
    <source>
        <strain evidence="6">Daus_M_001</strain>
        <tissue evidence="6">Leg muscle</tissue>
    </source>
</reference>
<dbReference type="SUPFAM" id="SSF140996">
    <property type="entry name" value="Hermes dimerisation domain"/>
    <property type="match status" value="1"/>
</dbReference>
<evidence type="ECO:0000256" key="5">
    <source>
        <dbReference type="ARBA" id="ARBA00023242"/>
    </source>
</evidence>
<name>A0ABQ9HLH0_9NEOP</name>
<dbReference type="PANTHER" id="PTHR46481">
    <property type="entry name" value="ZINC FINGER BED DOMAIN-CONTAINING PROTEIN 4"/>
    <property type="match status" value="1"/>
</dbReference>
<dbReference type="InterPro" id="IPR012337">
    <property type="entry name" value="RNaseH-like_sf"/>
</dbReference>
<dbReference type="InterPro" id="IPR052035">
    <property type="entry name" value="ZnF_BED_domain_contain"/>
</dbReference>
<protein>
    <recommendedName>
        <fullName evidence="8">Transposase</fullName>
    </recommendedName>
</protein>
<evidence type="ECO:0000256" key="4">
    <source>
        <dbReference type="ARBA" id="ARBA00022833"/>
    </source>
</evidence>
<dbReference type="Proteomes" id="UP001159363">
    <property type="component" value="Chromosome X"/>
</dbReference>
<comment type="subcellular location">
    <subcellularLocation>
        <location evidence="1">Nucleus</location>
    </subcellularLocation>
</comment>